<evidence type="ECO:0000256" key="1">
    <source>
        <dbReference type="SAM" id="Phobius"/>
    </source>
</evidence>
<comment type="caution">
    <text evidence="2">The sequence shown here is derived from an EMBL/GenBank/DDBJ whole genome shotgun (WGS) entry which is preliminary data.</text>
</comment>
<keyword evidence="3" id="KW-1185">Reference proteome</keyword>
<keyword evidence="1" id="KW-1133">Transmembrane helix</keyword>
<gene>
    <name evidence="2" type="ORF">EKG37_21580</name>
</gene>
<protein>
    <submittedName>
        <fullName evidence="2">Uncharacterized protein</fullName>
    </submittedName>
</protein>
<feature type="transmembrane region" description="Helical" evidence="1">
    <location>
        <begin position="16"/>
        <end position="35"/>
    </location>
</feature>
<dbReference type="RefSeq" id="WP_126410831.1">
    <property type="nucleotide sequence ID" value="NZ_RXNT01000025.1"/>
</dbReference>
<accession>A0A3S0L3N8</accession>
<dbReference type="Proteomes" id="UP000271374">
    <property type="component" value="Unassembled WGS sequence"/>
</dbReference>
<proteinExistence type="predicted"/>
<reference evidence="2 3" key="1">
    <citation type="submission" date="2018-12" db="EMBL/GenBank/DDBJ databases">
        <title>Bacillus yapensis draft genome sequence.</title>
        <authorList>
            <person name="Yu L."/>
            <person name="Xu X."/>
            <person name="Tang X."/>
        </authorList>
    </citation>
    <scope>NUCLEOTIDE SEQUENCE [LARGE SCALE GENOMIC DNA]</scope>
    <source>
        <strain evidence="2 3">XXST-01</strain>
    </source>
</reference>
<sequence length="324" mass="39155">MKFKIFKIRELLYKKLTYSFVFIITVCCIALYFYKNDSEEIAFIISLFYALFLFIISIYINNEAAKIQNLFHRRKEQYRSLKDLAEIYKPTSWEKDDLLSYIIFVQGMTGRIGDGKRSFIRINGFEYTDKYLKIEKSYLNLRKDLHTLLNDEINKYIPSKKLTKKVRNVFIHDITKFFADVIGWLDDHLDLTEKEKSEFLNFIESFRRVNKKKFKQWDRATNKIKRMIRKTSEKCQENMLKIEELYGELLFETINEENALYTNFNVIEKLIQEVKNEVLVYSDFEEITDEYYQKVHDHLEILHRKLNLIKEEVEEISINTNPDF</sequence>
<organism evidence="2 3">
    <name type="scientific">Bacillus yapensis</name>
    <dbReference type="NCBI Taxonomy" id="2492960"/>
    <lineage>
        <taxon>Bacteria</taxon>
        <taxon>Bacillati</taxon>
        <taxon>Bacillota</taxon>
        <taxon>Bacilli</taxon>
        <taxon>Bacillales</taxon>
        <taxon>Bacillaceae</taxon>
        <taxon>Bacillus</taxon>
    </lineage>
</organism>
<evidence type="ECO:0000313" key="3">
    <source>
        <dbReference type="Proteomes" id="UP000271374"/>
    </source>
</evidence>
<keyword evidence="1" id="KW-0812">Transmembrane</keyword>
<keyword evidence="1" id="KW-0472">Membrane</keyword>
<dbReference type="EMBL" id="RXNT01000025">
    <property type="protein sequence ID" value="RTR26264.1"/>
    <property type="molecule type" value="Genomic_DNA"/>
</dbReference>
<dbReference type="OrthoDB" id="2988733at2"/>
<evidence type="ECO:0000313" key="2">
    <source>
        <dbReference type="EMBL" id="RTR26264.1"/>
    </source>
</evidence>
<feature type="transmembrane region" description="Helical" evidence="1">
    <location>
        <begin position="41"/>
        <end position="60"/>
    </location>
</feature>
<dbReference type="AlphaFoldDB" id="A0A3S0L3N8"/>
<name>A0A3S0L3N8_9BACI</name>